<dbReference type="NCBIfam" id="TIGR02980">
    <property type="entry name" value="SigBFG"/>
    <property type="match status" value="1"/>
</dbReference>
<name>A0ABX0ZPI0_9ACTN</name>
<sequence>MSPSAVRTAGARRSRRHDEPADSDELFRRLRSAQSAPERHALCDRLVRAWMPMSDRLARRYRDRGESLEDLRQVAALGLVKAVNRFDPDQGKAFATYAVPTIDGELKRHFRDCSWSVHVPRGVQEARAKVRAVCQEIGDRAPVEAIAERTGLSHDDVRAGLGALQGYSALSLDAPLGPGADAVLQDALGQTDDAYQAVVDREAVRPQMYALPRRERQILFMRYFQDMKQAEIADALGISQMHVSRLLSATCERVRRAVVEDPAYA</sequence>
<keyword evidence="3" id="KW-0238">DNA-binding</keyword>
<dbReference type="InterPro" id="IPR013324">
    <property type="entry name" value="RNA_pol_sigma_r3/r4-like"/>
</dbReference>
<dbReference type="PRINTS" id="PR00046">
    <property type="entry name" value="SIGMA70FCT"/>
</dbReference>
<reference evidence="8 9" key="1">
    <citation type="submission" date="2020-03" db="EMBL/GenBank/DDBJ databases">
        <title>WGS of actinomycetes isolated from Thailand.</title>
        <authorList>
            <person name="Thawai C."/>
        </authorList>
    </citation>
    <scope>NUCLEOTIDE SEQUENCE [LARGE SCALE GENOMIC DNA]</scope>
    <source>
        <strain evidence="8 9">PRB2-1</strain>
    </source>
</reference>
<dbReference type="NCBIfam" id="TIGR02937">
    <property type="entry name" value="sigma70-ECF"/>
    <property type="match status" value="1"/>
</dbReference>
<evidence type="ECO:0000256" key="4">
    <source>
        <dbReference type="ARBA" id="ARBA00023163"/>
    </source>
</evidence>
<feature type="region of interest" description="Disordered" evidence="5">
    <location>
        <begin position="1"/>
        <end position="25"/>
    </location>
</feature>
<protein>
    <submittedName>
        <fullName evidence="8">SigB/SigF/SigG family RNA polymerase sigma factor</fullName>
    </submittedName>
</protein>
<dbReference type="InterPro" id="IPR007627">
    <property type="entry name" value="RNA_pol_sigma70_r2"/>
</dbReference>
<dbReference type="Gene3D" id="1.20.120.1810">
    <property type="match status" value="1"/>
</dbReference>
<dbReference type="EMBL" id="JAATEJ010000017">
    <property type="protein sequence ID" value="NJP45814.1"/>
    <property type="molecule type" value="Genomic_DNA"/>
</dbReference>
<dbReference type="Gene3D" id="1.20.140.160">
    <property type="match status" value="1"/>
</dbReference>
<dbReference type="Pfam" id="PF04542">
    <property type="entry name" value="Sigma70_r2"/>
    <property type="match status" value="1"/>
</dbReference>
<dbReference type="CDD" id="cd06171">
    <property type="entry name" value="Sigma70_r4"/>
    <property type="match status" value="1"/>
</dbReference>
<dbReference type="Proteomes" id="UP000734511">
    <property type="component" value="Unassembled WGS sequence"/>
</dbReference>
<feature type="domain" description="RNA polymerase sigma-70 region 4" evidence="7">
    <location>
        <begin position="210"/>
        <end position="255"/>
    </location>
</feature>
<dbReference type="InterPro" id="IPR007630">
    <property type="entry name" value="RNA_pol_sigma70_r4"/>
</dbReference>
<keyword evidence="9" id="KW-1185">Reference proteome</keyword>
<dbReference type="Pfam" id="PF04545">
    <property type="entry name" value="Sigma70_r4"/>
    <property type="match status" value="1"/>
</dbReference>
<evidence type="ECO:0000259" key="7">
    <source>
        <dbReference type="Pfam" id="PF04545"/>
    </source>
</evidence>
<dbReference type="SUPFAM" id="SSF88659">
    <property type="entry name" value="Sigma3 and sigma4 domains of RNA polymerase sigma factors"/>
    <property type="match status" value="2"/>
</dbReference>
<evidence type="ECO:0000313" key="9">
    <source>
        <dbReference type="Proteomes" id="UP000734511"/>
    </source>
</evidence>
<evidence type="ECO:0000256" key="1">
    <source>
        <dbReference type="ARBA" id="ARBA00023015"/>
    </source>
</evidence>
<evidence type="ECO:0000256" key="5">
    <source>
        <dbReference type="SAM" id="MobiDB-lite"/>
    </source>
</evidence>
<dbReference type="PANTHER" id="PTHR30385">
    <property type="entry name" value="SIGMA FACTOR F FLAGELLAR"/>
    <property type="match status" value="1"/>
</dbReference>
<proteinExistence type="predicted"/>
<keyword evidence="4" id="KW-0804">Transcription</keyword>
<accession>A0ABX0ZPI0</accession>
<dbReference type="PANTHER" id="PTHR30385:SF4">
    <property type="entry name" value="RNA POLYMERASE SIGMA-E FACTOR"/>
    <property type="match status" value="1"/>
</dbReference>
<dbReference type="InterPro" id="IPR014284">
    <property type="entry name" value="RNA_pol_sigma-70_dom"/>
</dbReference>
<gene>
    <name evidence="8" type="ORF">HCN08_20740</name>
</gene>
<keyword evidence="2" id="KW-0731">Sigma factor</keyword>
<evidence type="ECO:0000256" key="3">
    <source>
        <dbReference type="ARBA" id="ARBA00023125"/>
    </source>
</evidence>
<dbReference type="InterPro" id="IPR014322">
    <property type="entry name" value="RNA_pol_sigma-B/F/G"/>
</dbReference>
<comment type="caution">
    <text evidence="8">The sequence shown here is derived from an EMBL/GenBank/DDBJ whole genome shotgun (WGS) entry which is preliminary data.</text>
</comment>
<evidence type="ECO:0000259" key="6">
    <source>
        <dbReference type="Pfam" id="PF04542"/>
    </source>
</evidence>
<dbReference type="RefSeq" id="WP_167984672.1">
    <property type="nucleotide sequence ID" value="NZ_JAATEJ010000017.1"/>
</dbReference>
<dbReference type="InterPro" id="IPR013325">
    <property type="entry name" value="RNA_pol_sigma_r2"/>
</dbReference>
<dbReference type="SUPFAM" id="SSF88946">
    <property type="entry name" value="Sigma2 domain of RNA polymerase sigma factors"/>
    <property type="match status" value="1"/>
</dbReference>
<organism evidence="8 9">
    <name type="scientific">Actinacidiphila epipremni</name>
    <dbReference type="NCBI Taxonomy" id="2053013"/>
    <lineage>
        <taxon>Bacteria</taxon>
        <taxon>Bacillati</taxon>
        <taxon>Actinomycetota</taxon>
        <taxon>Actinomycetes</taxon>
        <taxon>Kitasatosporales</taxon>
        <taxon>Streptomycetaceae</taxon>
        <taxon>Actinacidiphila</taxon>
    </lineage>
</organism>
<evidence type="ECO:0000313" key="8">
    <source>
        <dbReference type="EMBL" id="NJP45814.1"/>
    </source>
</evidence>
<evidence type="ECO:0000256" key="2">
    <source>
        <dbReference type="ARBA" id="ARBA00023082"/>
    </source>
</evidence>
<feature type="compositionally biased region" description="Basic and acidic residues" evidence="5">
    <location>
        <begin position="16"/>
        <end position="25"/>
    </location>
</feature>
<keyword evidence="1" id="KW-0805">Transcription regulation</keyword>
<dbReference type="InterPro" id="IPR000943">
    <property type="entry name" value="RNA_pol_sigma70"/>
</dbReference>
<feature type="domain" description="RNA polymerase sigma-70 region 2" evidence="6">
    <location>
        <begin position="46"/>
        <end position="115"/>
    </location>
</feature>